<dbReference type="SMART" id="SM00073">
    <property type="entry name" value="HPT"/>
    <property type="match status" value="1"/>
</dbReference>
<dbReference type="InterPro" id="IPR036890">
    <property type="entry name" value="HATPase_C_sf"/>
</dbReference>
<dbReference type="PRINTS" id="PR00344">
    <property type="entry name" value="BCTRLSENSOR"/>
</dbReference>
<dbReference type="CDD" id="cd00731">
    <property type="entry name" value="CheA_reg"/>
    <property type="match status" value="1"/>
</dbReference>
<evidence type="ECO:0000259" key="12">
    <source>
        <dbReference type="PROSITE" id="PS50851"/>
    </source>
</evidence>
<feature type="domain" description="Histidine kinase" evidence="11">
    <location>
        <begin position="336"/>
        <end position="547"/>
    </location>
</feature>
<dbReference type="SUPFAM" id="SSF55874">
    <property type="entry name" value="ATPase domain of HSP90 chaperone/DNA topoisomerase II/histidine kinase"/>
    <property type="match status" value="1"/>
</dbReference>
<comment type="catalytic activity">
    <reaction evidence="1">
        <text>ATP + protein L-histidine = ADP + protein N-phospho-L-histidine.</text>
        <dbReference type="EC" id="2.7.13.3"/>
    </reaction>
</comment>
<evidence type="ECO:0000259" key="13">
    <source>
        <dbReference type="PROSITE" id="PS50894"/>
    </source>
</evidence>
<feature type="compositionally biased region" description="Low complexity" evidence="10">
    <location>
        <begin position="263"/>
        <end position="280"/>
    </location>
</feature>
<dbReference type="SMART" id="SM00387">
    <property type="entry name" value="HATPase_c"/>
    <property type="match status" value="1"/>
</dbReference>
<gene>
    <name evidence="14" type="primary">cheA</name>
    <name evidence="14" type="ORF">NCTC13093_01255</name>
</gene>
<dbReference type="InterPro" id="IPR004105">
    <property type="entry name" value="CheA-like_dim"/>
</dbReference>
<evidence type="ECO:0000259" key="11">
    <source>
        <dbReference type="PROSITE" id="PS50109"/>
    </source>
</evidence>
<dbReference type="PROSITE" id="PS50894">
    <property type="entry name" value="HPT"/>
    <property type="match status" value="1"/>
</dbReference>
<feature type="domain" description="HPt" evidence="13">
    <location>
        <begin position="1"/>
        <end position="102"/>
    </location>
</feature>
<evidence type="ECO:0000256" key="5">
    <source>
        <dbReference type="ARBA" id="ARBA00022679"/>
    </source>
</evidence>
<dbReference type="PROSITE" id="PS50851">
    <property type="entry name" value="CHEW"/>
    <property type="match status" value="1"/>
</dbReference>
<evidence type="ECO:0000313" key="14">
    <source>
        <dbReference type="EMBL" id="SPT69864.1"/>
    </source>
</evidence>
<dbReference type="InterPro" id="IPR036061">
    <property type="entry name" value="CheW-like_dom_sf"/>
</dbReference>
<name>A0A2X0V5Y4_9GAMM</name>
<evidence type="ECO:0000256" key="4">
    <source>
        <dbReference type="ARBA" id="ARBA00022553"/>
    </source>
</evidence>
<dbReference type="InterPro" id="IPR037006">
    <property type="entry name" value="CheA-like_homodim_sf"/>
</dbReference>
<dbReference type="Gene3D" id="2.30.30.40">
    <property type="entry name" value="SH3 Domains"/>
    <property type="match status" value="1"/>
</dbReference>
<dbReference type="SUPFAM" id="SSF47226">
    <property type="entry name" value="Histidine-containing phosphotransfer domain, HPT domain"/>
    <property type="match status" value="1"/>
</dbReference>
<dbReference type="SMART" id="SM01231">
    <property type="entry name" value="H-kinase_dim"/>
    <property type="match status" value="1"/>
</dbReference>
<dbReference type="InterPro" id="IPR002545">
    <property type="entry name" value="CheW-lke_dom"/>
</dbReference>
<dbReference type="Pfam" id="PF01627">
    <property type="entry name" value="Hpt"/>
    <property type="match status" value="1"/>
</dbReference>
<comment type="function">
    <text evidence="8">Involved in the transmission of sensory signals from the chemoreceptors to the flagellar motors. CheA is autophosphorylated; it can transfer its phosphate group to either CheB or CheY.</text>
</comment>
<dbReference type="Pfam" id="PF01584">
    <property type="entry name" value="CheW"/>
    <property type="match status" value="1"/>
</dbReference>
<dbReference type="Pfam" id="PF02895">
    <property type="entry name" value="H-kinase_dim"/>
    <property type="match status" value="1"/>
</dbReference>
<feature type="compositionally biased region" description="Basic and acidic residues" evidence="10">
    <location>
        <begin position="145"/>
        <end position="164"/>
    </location>
</feature>
<evidence type="ECO:0000256" key="6">
    <source>
        <dbReference type="ARBA" id="ARBA00022777"/>
    </source>
</evidence>
<dbReference type="Pfam" id="PF02518">
    <property type="entry name" value="HATPase_c"/>
    <property type="match status" value="1"/>
</dbReference>
<dbReference type="GO" id="GO:0000155">
    <property type="term" value="F:phosphorelay sensor kinase activity"/>
    <property type="evidence" value="ECO:0007669"/>
    <property type="project" value="InterPro"/>
</dbReference>
<dbReference type="FunFam" id="2.30.30.40:FF:000048">
    <property type="entry name" value="Chemotaxis protein CheA, putative"/>
    <property type="match status" value="1"/>
</dbReference>
<dbReference type="Gene3D" id="1.10.287.560">
    <property type="entry name" value="Histidine kinase CheA-like, homodimeric domain"/>
    <property type="match status" value="1"/>
</dbReference>
<dbReference type="EC" id="2.7.13.3" evidence="2"/>
<dbReference type="RefSeq" id="WP_113743998.1">
    <property type="nucleotide sequence ID" value="NZ_UAPV01000001.1"/>
</dbReference>
<reference evidence="14 15" key="1">
    <citation type="submission" date="2018-06" db="EMBL/GenBank/DDBJ databases">
        <authorList>
            <consortium name="Pathogen Informatics"/>
            <person name="Doyle S."/>
        </authorList>
    </citation>
    <scope>NUCLEOTIDE SEQUENCE [LARGE SCALE GENOMIC DNA]</scope>
    <source>
        <strain evidence="14 15">NCTC13093</strain>
    </source>
</reference>
<keyword evidence="7" id="KW-0902">Two-component regulatory system</keyword>
<keyword evidence="5 14" id="KW-0808">Transferase</keyword>
<feature type="domain" description="CheW-like" evidence="12">
    <location>
        <begin position="549"/>
        <end position="685"/>
    </location>
</feature>
<keyword evidence="6" id="KW-0418">Kinase</keyword>
<dbReference type="InterPro" id="IPR004358">
    <property type="entry name" value="Sig_transdc_His_kin-like_C"/>
</dbReference>
<dbReference type="InterPro" id="IPR036641">
    <property type="entry name" value="HPT_dom_sf"/>
</dbReference>
<dbReference type="SUPFAM" id="SSF47384">
    <property type="entry name" value="Homodimeric domain of signal transducing histidine kinase"/>
    <property type="match status" value="1"/>
</dbReference>
<feature type="modified residue" description="Phosphohistidine" evidence="9">
    <location>
        <position position="45"/>
    </location>
</feature>
<dbReference type="CDD" id="cd00088">
    <property type="entry name" value="HPT"/>
    <property type="match status" value="1"/>
</dbReference>
<keyword evidence="15" id="KW-1185">Reference proteome</keyword>
<feature type="region of interest" description="Disordered" evidence="10">
    <location>
        <begin position="263"/>
        <end position="282"/>
    </location>
</feature>
<sequence>MDEEILQDFLVEAGEIIEKLNEQLVEIEKTPDDKDLLNAIFRGFHTVKGGAGFLELTELVEICHAAENVFDMLRNGHIKMSPVLMDAVLQSYDEITTLFSQVQNREPLTPAPQELIERLHNLAEGKEIGDSAAAAAPAPAPAPEPEPKPEPVPEPEDSRNHEGDITASDSIDDITEDEFEALLDQLHGKGHAPGMEEEGSSDATDADFDAMLSSVGSDKGKKLSVATEEQYKAKAAPAPQEAAPAPKAEPAVAVKAATPATAPVAKAPTPAPAAQAQPAKAPEKKSAAAVAAESLAESTVRVDTKVLDEIMNMVGELVLVRNRLISLDSHRTDTDQEMTKVIANLDVVTGDLQGAVMKTRMQPIKKVFGRFPRVVRDLARKLNKKIELRMEGEDTELDKNLVDALADPMVHMVRNCCDHGVELPEERLAKGKPELGSIVLSAAQQGDHIMLRITDDGQGMDPEKLRQVAVKKGVIDEEAAKRLSDQEALNLIFAPGFSTNTVVTDISGRGVGMDVVKTNIAKLNGSVRVLSEYGKGSTIEIKVPLTLAILPTLMVSISQRTYALPLTSVSEIFYLPLDSMRNVDGQNTIVIRDKAVPLFFLKEWFDNVPHRDYLKGKAHIVLVQASAIQLVGFVVDDLLGQEEVVIKPLDSALRHTPGMAGATVTSEGGIALILDIPGLIRAYAHKNHNRY</sequence>
<dbReference type="PANTHER" id="PTHR43395:SF1">
    <property type="entry name" value="CHEMOTAXIS PROTEIN CHEA"/>
    <property type="match status" value="1"/>
</dbReference>
<feature type="region of interest" description="Disordered" evidence="10">
    <location>
        <begin position="131"/>
        <end position="170"/>
    </location>
</feature>
<evidence type="ECO:0000256" key="7">
    <source>
        <dbReference type="ARBA" id="ARBA00023012"/>
    </source>
</evidence>
<dbReference type="InterPro" id="IPR036097">
    <property type="entry name" value="HisK_dim/P_sf"/>
</dbReference>
<evidence type="ECO:0000313" key="15">
    <source>
        <dbReference type="Proteomes" id="UP000250086"/>
    </source>
</evidence>
<evidence type="ECO:0000256" key="10">
    <source>
        <dbReference type="SAM" id="MobiDB-lite"/>
    </source>
</evidence>
<keyword evidence="4 9" id="KW-0597">Phosphoprotein</keyword>
<evidence type="ECO:0000256" key="1">
    <source>
        <dbReference type="ARBA" id="ARBA00000085"/>
    </source>
</evidence>
<dbReference type="Gene3D" id="1.20.120.160">
    <property type="entry name" value="HPT domain"/>
    <property type="match status" value="1"/>
</dbReference>
<dbReference type="InterPro" id="IPR003594">
    <property type="entry name" value="HATPase_dom"/>
</dbReference>
<evidence type="ECO:0000256" key="8">
    <source>
        <dbReference type="ARBA" id="ARBA00035100"/>
    </source>
</evidence>
<dbReference type="PANTHER" id="PTHR43395">
    <property type="entry name" value="SENSOR HISTIDINE KINASE CHEA"/>
    <property type="match status" value="1"/>
</dbReference>
<dbReference type="GO" id="GO:0006935">
    <property type="term" value="P:chemotaxis"/>
    <property type="evidence" value="ECO:0007669"/>
    <property type="project" value="InterPro"/>
</dbReference>
<dbReference type="PROSITE" id="PS50109">
    <property type="entry name" value="HIS_KIN"/>
    <property type="match status" value="1"/>
</dbReference>
<dbReference type="AlphaFoldDB" id="A0A2X0V5Y4"/>
<dbReference type="EMBL" id="UAPV01000001">
    <property type="protein sequence ID" value="SPT69864.1"/>
    <property type="molecule type" value="Genomic_DNA"/>
</dbReference>
<accession>A0A2X0V5Y4</accession>
<protein>
    <recommendedName>
        <fullName evidence="3">Chemotaxis protein CheA</fullName>
        <ecNumber evidence="2">2.7.13.3</ecNumber>
    </recommendedName>
</protein>
<dbReference type="InterPro" id="IPR005467">
    <property type="entry name" value="His_kinase_dom"/>
</dbReference>
<dbReference type="FunFam" id="3.30.565.10:FF:000016">
    <property type="entry name" value="Chemotaxis protein CheA, putative"/>
    <property type="match status" value="1"/>
</dbReference>
<dbReference type="Gene3D" id="3.30.565.10">
    <property type="entry name" value="Histidine kinase-like ATPase, C-terminal domain"/>
    <property type="match status" value="1"/>
</dbReference>
<dbReference type="SUPFAM" id="SSF50341">
    <property type="entry name" value="CheW-like"/>
    <property type="match status" value="1"/>
</dbReference>
<proteinExistence type="predicted"/>
<dbReference type="SMART" id="SM00260">
    <property type="entry name" value="CheW"/>
    <property type="match status" value="1"/>
</dbReference>
<evidence type="ECO:0000256" key="9">
    <source>
        <dbReference type="PROSITE-ProRule" id="PRU00110"/>
    </source>
</evidence>
<evidence type="ECO:0000256" key="2">
    <source>
        <dbReference type="ARBA" id="ARBA00012438"/>
    </source>
</evidence>
<dbReference type="InterPro" id="IPR008207">
    <property type="entry name" value="Sig_transdc_His_kin_Hpt_dom"/>
</dbReference>
<dbReference type="FunFam" id="1.20.120.160:FF:000008">
    <property type="entry name" value="Chemotaxis sensor histidine kinase CheA"/>
    <property type="match status" value="1"/>
</dbReference>
<dbReference type="CDD" id="cd16916">
    <property type="entry name" value="HATPase_CheA-like"/>
    <property type="match status" value="1"/>
</dbReference>
<dbReference type="GO" id="GO:0005737">
    <property type="term" value="C:cytoplasm"/>
    <property type="evidence" value="ECO:0007669"/>
    <property type="project" value="InterPro"/>
</dbReference>
<evidence type="ECO:0000256" key="3">
    <source>
        <dbReference type="ARBA" id="ARBA00021495"/>
    </source>
</evidence>
<dbReference type="Proteomes" id="UP000250086">
    <property type="component" value="Unassembled WGS sequence"/>
</dbReference>
<dbReference type="InterPro" id="IPR051315">
    <property type="entry name" value="Bact_Chemotaxis_CheA"/>
</dbReference>
<organism evidence="14 15">
    <name type="scientific">Anaerobiospirillum thomasii</name>
    <dbReference type="NCBI Taxonomy" id="179995"/>
    <lineage>
        <taxon>Bacteria</taxon>
        <taxon>Pseudomonadati</taxon>
        <taxon>Pseudomonadota</taxon>
        <taxon>Gammaproteobacteria</taxon>
        <taxon>Aeromonadales</taxon>
        <taxon>Succinivibrionaceae</taxon>
        <taxon>Anaerobiospirillum</taxon>
    </lineage>
</organism>